<evidence type="ECO:0000313" key="10">
    <source>
        <dbReference type="EMBL" id="PCG63303.1"/>
    </source>
</evidence>
<dbReference type="SUPFAM" id="SSF53850">
    <property type="entry name" value="Periplasmic binding protein-like II"/>
    <property type="match status" value="1"/>
</dbReference>
<evidence type="ECO:0000256" key="6">
    <source>
        <dbReference type="ARBA" id="ARBA00023170"/>
    </source>
</evidence>
<evidence type="ECO:0000256" key="5">
    <source>
        <dbReference type="ARBA" id="ARBA00023136"/>
    </source>
</evidence>
<dbReference type="GO" id="GO:0005886">
    <property type="term" value="C:plasma membrane"/>
    <property type="evidence" value="ECO:0007669"/>
    <property type="project" value="UniProtKB-SubCell"/>
</dbReference>
<evidence type="ECO:0000256" key="7">
    <source>
        <dbReference type="ARBA" id="ARBA00023180"/>
    </source>
</evidence>
<comment type="caution">
    <text evidence="10">The sequence shown here is derived from an EMBL/GenBank/DDBJ whole genome shotgun (WGS) entry which is preliminary data.</text>
</comment>
<feature type="transmembrane region" description="Helical" evidence="8">
    <location>
        <begin position="331"/>
        <end position="350"/>
    </location>
</feature>
<keyword evidence="6" id="KW-0675">Receptor</keyword>
<keyword evidence="4 8" id="KW-1133">Transmembrane helix</keyword>
<evidence type="ECO:0000256" key="8">
    <source>
        <dbReference type="SAM" id="Phobius"/>
    </source>
</evidence>
<keyword evidence="5 8" id="KW-0472">Membrane</keyword>
<accession>A0A2A4IW05</accession>
<dbReference type="AlphaFoldDB" id="A0A2A4IW05"/>
<dbReference type="STRING" id="7102.A0A2A4IW05"/>
<proteinExistence type="predicted"/>
<evidence type="ECO:0000256" key="4">
    <source>
        <dbReference type="ARBA" id="ARBA00022989"/>
    </source>
</evidence>
<evidence type="ECO:0000256" key="3">
    <source>
        <dbReference type="ARBA" id="ARBA00022692"/>
    </source>
</evidence>
<dbReference type="PANTHER" id="PTHR42643:SF30">
    <property type="entry name" value="IONOTROPIC RECEPTOR 40A-RELATED"/>
    <property type="match status" value="1"/>
</dbReference>
<evidence type="ECO:0000256" key="2">
    <source>
        <dbReference type="ARBA" id="ARBA00022475"/>
    </source>
</evidence>
<name>A0A2A4IW05_HELVI</name>
<comment type="subcellular location">
    <subcellularLocation>
        <location evidence="1">Cell membrane</location>
        <topology evidence="1">Multi-pass membrane protein</topology>
    </subcellularLocation>
</comment>
<gene>
    <name evidence="10" type="ORF">B5V51_12578</name>
</gene>
<organism evidence="10">
    <name type="scientific">Heliothis virescens</name>
    <name type="common">Tobacco budworm moth</name>
    <dbReference type="NCBI Taxonomy" id="7102"/>
    <lineage>
        <taxon>Eukaryota</taxon>
        <taxon>Metazoa</taxon>
        <taxon>Ecdysozoa</taxon>
        <taxon>Arthropoda</taxon>
        <taxon>Hexapoda</taxon>
        <taxon>Insecta</taxon>
        <taxon>Pterygota</taxon>
        <taxon>Neoptera</taxon>
        <taxon>Endopterygota</taxon>
        <taxon>Lepidoptera</taxon>
        <taxon>Glossata</taxon>
        <taxon>Ditrysia</taxon>
        <taxon>Noctuoidea</taxon>
        <taxon>Noctuidae</taxon>
        <taxon>Heliothinae</taxon>
        <taxon>Heliothis</taxon>
    </lineage>
</organism>
<feature type="transmembrane region" description="Helical" evidence="8">
    <location>
        <begin position="379"/>
        <end position="397"/>
    </location>
</feature>
<dbReference type="EMBL" id="NWSH01006695">
    <property type="protein sequence ID" value="PCG63303.1"/>
    <property type="molecule type" value="Genomic_DNA"/>
</dbReference>
<keyword evidence="9" id="KW-0732">Signal</keyword>
<feature type="chain" id="PRO_5012630355" description="Ionotropic glutamate receptor C-terminal domain-containing protein" evidence="9">
    <location>
        <begin position="17"/>
        <end position="589"/>
    </location>
</feature>
<evidence type="ECO:0008006" key="11">
    <source>
        <dbReference type="Google" id="ProtNLM"/>
    </source>
</evidence>
<keyword evidence="7" id="KW-0325">Glycoprotein</keyword>
<sequence>MRAVYLLVFLIYSINSVKIPIAHPKLSENLIQCVIGIIKEYFTRSKVITYVGNSYQNEELLKALNNANIMSVIARRSTIKLTTKHQAYLITATNATYFAKHFIRTTKEPSWNPKARFLIIVYDLDGDLELMFNTFLKLHANNVVVVNATDDAHLYSYNPFDNYNCGKRYDEIISYGKCSQAHSYDLYPEKLVTRLQNCTFNVLLTQWPPYTIITANSSNNDDPLMNGAEPYLIRTIGDKLGFNINILSSKNESEEFPTVSSEMTAVGTLKRIQDSEADILIGGMLLTPSRALAFSYVYGLFVYTDEIRFVVKRASDIANWKYIYLEFDHTVWLLLMLALMTYSMLTVILLRTKDRSYVVLNLLSNLVLHGRTFQTRWSVKYVLIIWVVFAYLVNTFYHSSLVSLVTHPVRDYQISTEEDLTKYQLKPCFSSIMGKYYVESVQSDGSFDVMDGCYGLMESVTTVSKSSNMYTIILYGVYQYHEQKFFDEYGNHLIIPLPEPYSKVIYSMYMYKGFPMVDELRHRSLQLRESGIVDKVMRDMIFKKQIKYSYHHREYVPRFAIPWVLYIVGCSASIIAFVIEIISKRNLPT</sequence>
<dbReference type="InterPro" id="IPR052192">
    <property type="entry name" value="Insect_Ionotropic_Sensory_Rcpt"/>
</dbReference>
<feature type="transmembrane region" description="Helical" evidence="8">
    <location>
        <begin position="563"/>
        <end position="582"/>
    </location>
</feature>
<keyword evidence="2" id="KW-1003">Cell membrane</keyword>
<evidence type="ECO:0000256" key="9">
    <source>
        <dbReference type="SAM" id="SignalP"/>
    </source>
</evidence>
<keyword evidence="3 8" id="KW-0812">Transmembrane</keyword>
<reference evidence="10" key="1">
    <citation type="submission" date="2017-09" db="EMBL/GenBank/DDBJ databases">
        <title>Contemporary evolution of a Lepidopteran species, Heliothis virescens, in response to modern agricultural practices.</title>
        <authorList>
            <person name="Fritz M.L."/>
            <person name="Deyonke A.M."/>
            <person name="Papanicolaou A."/>
            <person name="Micinski S."/>
            <person name="Westbrook J."/>
            <person name="Gould F."/>
        </authorList>
    </citation>
    <scope>NUCLEOTIDE SEQUENCE [LARGE SCALE GENOMIC DNA]</scope>
    <source>
        <strain evidence="10">HvINT-</strain>
        <tissue evidence="10">Whole body</tissue>
    </source>
</reference>
<dbReference type="Gene3D" id="3.40.190.10">
    <property type="entry name" value="Periplasmic binding protein-like II"/>
    <property type="match status" value="1"/>
</dbReference>
<protein>
    <recommendedName>
        <fullName evidence="11">Ionotropic glutamate receptor C-terminal domain-containing protein</fullName>
    </recommendedName>
</protein>
<dbReference type="PANTHER" id="PTHR42643">
    <property type="entry name" value="IONOTROPIC RECEPTOR 20A-RELATED"/>
    <property type="match status" value="1"/>
</dbReference>
<feature type="signal peptide" evidence="9">
    <location>
        <begin position="1"/>
        <end position="16"/>
    </location>
</feature>
<evidence type="ECO:0000256" key="1">
    <source>
        <dbReference type="ARBA" id="ARBA00004651"/>
    </source>
</evidence>